<dbReference type="InterPro" id="IPR041203">
    <property type="entry name" value="Bact_A2M_MG5"/>
</dbReference>
<dbReference type="RefSeq" id="WP_133816739.1">
    <property type="nucleotide sequence ID" value="NZ_SNZH01000001.1"/>
</dbReference>
<accession>A0A4R6Z9L5</accession>
<proteinExistence type="inferred from homology"/>
<dbReference type="InterPro" id="IPR041462">
    <property type="entry name" value="Bact_A2M_MG6"/>
</dbReference>
<evidence type="ECO:0000256" key="3">
    <source>
        <dbReference type="SAM" id="MobiDB-lite"/>
    </source>
</evidence>
<dbReference type="PANTHER" id="PTHR40094:SF1">
    <property type="entry name" value="UBIQUITIN DOMAIN-CONTAINING PROTEIN"/>
    <property type="match status" value="1"/>
</dbReference>
<dbReference type="InterPro" id="IPR051802">
    <property type="entry name" value="YfhM-like"/>
</dbReference>
<feature type="compositionally biased region" description="Acidic residues" evidence="3">
    <location>
        <begin position="592"/>
        <end position="610"/>
    </location>
</feature>
<reference evidence="7 8" key="1">
    <citation type="submission" date="2019-03" db="EMBL/GenBank/DDBJ databases">
        <title>Genomic Encyclopedia of Type Strains, Phase IV (KMG-IV): sequencing the most valuable type-strain genomes for metagenomic binning, comparative biology and taxonomic classification.</title>
        <authorList>
            <person name="Goeker M."/>
        </authorList>
    </citation>
    <scope>NUCLEOTIDE SEQUENCE [LARGE SCALE GENOMIC DNA]</scope>
    <source>
        <strain evidence="7 8">DSM 21667</strain>
    </source>
</reference>
<evidence type="ECO:0000313" key="8">
    <source>
        <dbReference type="Proteomes" id="UP000295293"/>
    </source>
</evidence>
<sequence length="2003" mass="217940">MDLLRALARLPLLLVLGLWRALAFVLRMLGLLLAVLVGKVSWQAPGWMLAGERAGLAGWGAVRRNPGRSAGIVGTLLVLGIGGWFGYTAWRDRPRPPEPVAATLQVSPPALTDYEAEPVTVHTLDLTFSQSVAPIDKVGKEISSGIALKPAVAGSWTWVSDRVLRFTPKDDWAVGQKYAGSFDKAQLFAPQIVVKEAGFDFATAEFKVSLVSSEFYQDPQDAALKKGIANFRFSHPVDTAQFEKRIALALLDPRGKKEAQKFVVNYDKLKLNAWVHSAPLASLPKDSTSLDYQIDKGVVAARGGNGSDEPVTASVSIPGMYSLSLASLEPTLVDNSQFEPEQVLLLNLSHAVGEKEIAGAAKAWLMPVTNRNAPEGQREQVWNWAADGIDERALKDAQPLALEPVAAEQDYSELQSFKFRADPGRYLYVRVNKGLRSFGGYQLRENSNNVVQVPEYPRILRFMADGALLSLSGEKRVAVVSRNVPGMKLEIARVLPDQLQHLVSFNQGSFAAPELGALSRDKITERFEQKVTFPSDDPTKAHYEGVDLSQYLASGKRGVFLLKLRDYDPATEAEAKSEGEGDDAAVSAPDDSVGEYAEEGGEYEGEYGDGEEYSELSDSRFIVVTDLGLVTKKSLDGSLDVFVQSIASGAPVEGATVEILGQNGQELVRQSSDAGGHVRFASVDAFTREKSPALFVVKKGDDLSFLPVGKYDRRLDFSRFDIGGIKNARSAGQLSAYLYSDRGLYRPGDTFHIGMIVRAADWSRDLSGVPLEAEILDARGLSVERRKIRLGEVGFEELAFTTQETSPTGSWTVNLSLVKDDEQTQLIGSTSVQIKEFLPDRMKATAHLSQEVIEGWIKPDNLSARVNLQNLFGTPAQNRRVEATLTLSPVLPMFRSWPEHVFHDPQKAKEGYSEPLGEQTTDTEGNAEFPLDLAKYGTATYRLHFLAKGYEAEGGRSVAAETVSLVSSLDYLVGVKTVDNLDYVTRNAERKINLIAIDNQAKRRAVDGLKAVLVERRYVSVLTKQDSGVYKYQSRMKEIAVKEEPLQIAAGGIDYRLATDAPGDYALLIKNAAGETLNQVSYSVAGEANLARSLERNAELQLNLSKRDYAPGEEIEIAVRAPYAGSGLITIERDKVYAHAWFKAATTGSVQKIRVPADFEGNGYVNVQYVRDPSSAEIFMSPLSYGIAPFSVNRDARRNVLAVNTPALVKPGETLKMKVSSGGHSRVTVFAVDEGILQVARYKLGDPLDHFFQKRMLEVSTSQILDLILPEFAKLVGMAAPGGDADGLLGKHLNPFKKKRKPPVAWWSGIVDVDGEKELSWTLPDDFNGKLRVMAVSVSSDRIGRFEGSTTVRGDFVLSPNVPAMVAPGDEFEVSVGVANNLTGLGGKESEIAVKLKPSAQVEAVEAGTQTLKLGEMREGVALFRLRAKGEPGAATLEFSASSGDKAARQSVDLSVRPAVPYRTEVAIGNLGRGDAQVKPLRSMYNAYAEREATASYVPLVLGKGLSAYLGSFAHKCTEQLLSQAIPALVFDGRPEFGKLQREKDVRNSADAFRQLLAVLRSRQNDSGGFGLWTATPESVRYVSVYASLYLLEAKERRLDVPADMLNKANSYLQSLASDESDGSLPGLRERAFAIYVLTRQGVVTTNALASVRQRLKDRYADVWEKDIAAAYLAASLQLLKEEREALKLIVGPEKVLVRTAEETGWKYERYHDPLVRDGTTLYLLARHFPERAKALPAQGLQNIVKSLQLGRFNTLSAATIILALDAYASQVGDIAKGKLSIAELAKDGAAKSIATNDGLLARAEFSAQAAGLRIGNEADLNAWYSVNQTGFDAQLPTVERKEGLEVVREFTNEAGKVVSEVELGEEILVHLKIRSTRADGIGDTAIVDLLPGGFEVVQEIPAAPAPPEGTEGEGESAPAATGGWQGTVGLASSSWMPDYADVRDDRVVIYGTATTDVREFVYRIKATNVGSFVVPPAYGESMYDRTVQAQSLGGKIAVVKPK</sequence>
<dbReference type="Pfam" id="PF17962">
    <property type="entry name" value="bMG6"/>
    <property type="match status" value="1"/>
</dbReference>
<feature type="region of interest" description="Disordered" evidence="3">
    <location>
        <begin position="572"/>
        <end position="610"/>
    </location>
</feature>
<evidence type="ECO:0000256" key="2">
    <source>
        <dbReference type="ARBA" id="ARBA00022729"/>
    </source>
</evidence>
<comment type="caution">
    <text evidence="7">The sequence shown here is derived from an EMBL/GenBank/DDBJ whole genome shotgun (WGS) entry which is preliminary data.</text>
</comment>
<dbReference type="SMART" id="SM01360">
    <property type="entry name" value="A2M"/>
    <property type="match status" value="1"/>
</dbReference>
<evidence type="ECO:0000313" key="7">
    <source>
        <dbReference type="EMBL" id="TDR48618.1"/>
    </source>
</evidence>
<keyword evidence="4" id="KW-0472">Membrane</keyword>
<dbReference type="Proteomes" id="UP000295293">
    <property type="component" value="Unassembled WGS sequence"/>
</dbReference>
<dbReference type="PANTHER" id="PTHR40094">
    <property type="entry name" value="ALPHA-2-MACROGLOBULIN HOMOLOG"/>
    <property type="match status" value="1"/>
</dbReference>
<dbReference type="SUPFAM" id="SSF48239">
    <property type="entry name" value="Terpenoid cyclases/Protein prenyltransferases"/>
    <property type="match status" value="1"/>
</dbReference>
<dbReference type="CDD" id="cd02891">
    <property type="entry name" value="A2M_like"/>
    <property type="match status" value="1"/>
</dbReference>
<keyword evidence="2" id="KW-0732">Signal</keyword>
<comment type="similarity">
    <text evidence="1">Belongs to the protease inhibitor I39 (alpha-2-macroglobulin) family. Bacterial alpha-2-macroglobulin subfamily.</text>
</comment>
<dbReference type="Pfam" id="PF00207">
    <property type="entry name" value="A2M"/>
    <property type="match status" value="1"/>
</dbReference>
<dbReference type="Gene3D" id="1.50.10.20">
    <property type="match status" value="1"/>
</dbReference>
<dbReference type="InterPro" id="IPR041246">
    <property type="entry name" value="Bact_MG10"/>
</dbReference>
<keyword evidence="4" id="KW-1133">Transmembrane helix</keyword>
<dbReference type="Gene3D" id="2.60.40.1930">
    <property type="match status" value="1"/>
</dbReference>
<keyword evidence="8" id="KW-1185">Reference proteome</keyword>
<feature type="region of interest" description="Disordered" evidence="3">
    <location>
        <begin position="1903"/>
        <end position="1924"/>
    </location>
</feature>
<dbReference type="Gene3D" id="2.60.40.3710">
    <property type="match status" value="1"/>
</dbReference>
<dbReference type="InterPro" id="IPR021868">
    <property type="entry name" value="Alpha_2_Macroglob_MG3"/>
</dbReference>
<dbReference type="GO" id="GO:0004866">
    <property type="term" value="F:endopeptidase inhibitor activity"/>
    <property type="evidence" value="ECO:0007669"/>
    <property type="project" value="InterPro"/>
</dbReference>
<name>A0A4R6Z9L5_9GAMM</name>
<evidence type="ECO:0000256" key="1">
    <source>
        <dbReference type="ARBA" id="ARBA00010556"/>
    </source>
</evidence>
<evidence type="ECO:0000256" key="4">
    <source>
        <dbReference type="SAM" id="Phobius"/>
    </source>
</evidence>
<feature type="domain" description="Alpha-2-macroglobulin bait region" evidence="5">
    <location>
        <begin position="1100"/>
        <end position="1239"/>
    </location>
</feature>
<evidence type="ECO:0008006" key="9">
    <source>
        <dbReference type="Google" id="ProtNLM"/>
    </source>
</evidence>
<dbReference type="InterPro" id="IPR001599">
    <property type="entry name" value="Macroglobln_a2"/>
</dbReference>
<evidence type="ECO:0000259" key="6">
    <source>
        <dbReference type="SMART" id="SM01360"/>
    </source>
</evidence>
<dbReference type="InterPro" id="IPR008930">
    <property type="entry name" value="Terpenoid_cyclase/PrenylTrfase"/>
</dbReference>
<feature type="domain" description="Alpha-2-macroglobulin" evidence="6">
    <location>
        <begin position="1304"/>
        <end position="1396"/>
    </location>
</feature>
<dbReference type="Pfam" id="PF11974">
    <property type="entry name" value="bMG3"/>
    <property type="match status" value="1"/>
</dbReference>
<dbReference type="Pfam" id="PF07703">
    <property type="entry name" value="A2M_BRD"/>
    <property type="match status" value="1"/>
</dbReference>
<gene>
    <name evidence="7" type="ORF">DFR29_101238</name>
</gene>
<dbReference type="Pfam" id="PF17972">
    <property type="entry name" value="bMG5"/>
    <property type="match status" value="1"/>
</dbReference>
<dbReference type="InterPro" id="IPR002890">
    <property type="entry name" value="MG2"/>
</dbReference>
<dbReference type="OrthoDB" id="9767116at2"/>
<dbReference type="InterPro" id="IPR011625">
    <property type="entry name" value="A2M_N_BRD"/>
</dbReference>
<protein>
    <recommendedName>
        <fullName evidence="9">Alpha-2-macroglobulin</fullName>
    </recommendedName>
</protein>
<evidence type="ECO:0000259" key="5">
    <source>
        <dbReference type="SMART" id="SM01359"/>
    </source>
</evidence>
<dbReference type="SMART" id="SM01359">
    <property type="entry name" value="A2M_N_2"/>
    <property type="match status" value="1"/>
</dbReference>
<dbReference type="Pfam" id="PF17973">
    <property type="entry name" value="bMG10"/>
    <property type="match status" value="1"/>
</dbReference>
<feature type="transmembrane region" description="Helical" evidence="4">
    <location>
        <begin position="12"/>
        <end position="38"/>
    </location>
</feature>
<dbReference type="EMBL" id="SNZH01000001">
    <property type="protein sequence ID" value="TDR48618.1"/>
    <property type="molecule type" value="Genomic_DNA"/>
</dbReference>
<dbReference type="Pfam" id="PF01835">
    <property type="entry name" value="MG2"/>
    <property type="match status" value="1"/>
</dbReference>
<organism evidence="7 8">
    <name type="scientific">Tahibacter aquaticus</name>
    <dbReference type="NCBI Taxonomy" id="520092"/>
    <lineage>
        <taxon>Bacteria</taxon>
        <taxon>Pseudomonadati</taxon>
        <taxon>Pseudomonadota</taxon>
        <taxon>Gammaproteobacteria</taxon>
        <taxon>Lysobacterales</taxon>
        <taxon>Rhodanobacteraceae</taxon>
        <taxon>Tahibacter</taxon>
    </lineage>
</organism>
<feature type="transmembrane region" description="Helical" evidence="4">
    <location>
        <begin position="69"/>
        <end position="90"/>
    </location>
</feature>
<keyword evidence="4" id="KW-0812">Transmembrane</keyword>